<dbReference type="EMBL" id="RHLK01000001">
    <property type="protein sequence ID" value="MVO98407.1"/>
    <property type="molecule type" value="Genomic_DNA"/>
</dbReference>
<dbReference type="AlphaFoldDB" id="A0A7X3FEY4"/>
<sequence length="505" mass="55973">MNVYWGDLHNHCGISYGFGSLENALAAARGQLDFCAIIGHASWSDMPARTNGLEYLVDFHTEGFAKLRRDWEVVRDTVKKFHVPHEFVTFQGYEAHSSRYGDHHFLSPDDELPLAEGSSIAAILEQLNGYRVIAVPHHVGYTPGYRGGNWDSFNPAVSPIVEVYSKHGSGLSDQSPYPYYHDMGPRDSRSSVYAALERKLRFGFVGSTDHHAGYPGSYGDGRVAVLAESKTREAIWEAILARRTYAVTGDKIGCRFTLNKAPMGSELTAVQREFELEVTGCDQLDKVVVFKNLKPHKVFTGEVLAHNTCSGADSSNAGLRTYKVKIESGWGNAKNGCFWEGRADITGGSLLSTETCFRGRSILAPTPDIQDDPGMNALGNAIVSQSESTVEWTCTTFRNPTTLHSHTGGLILEVKGDRHTVIQVELNGTRIEATIGELLLGNRTAHLRAYNSEAFVIHRAVHERLYTLRETWRDDTIESDCDVYHVEIRQVNGQCAWISPIYALA</sequence>
<protein>
    <submittedName>
        <fullName evidence="1">DUF3604 domain-containing protein</fullName>
    </submittedName>
</protein>
<accession>A0A7X3FEY4</accession>
<keyword evidence="2" id="KW-1185">Reference proteome</keyword>
<dbReference type="OrthoDB" id="543560at2"/>
<gene>
    <name evidence="1" type="ORF">EDM21_02465</name>
</gene>
<reference evidence="1 2" key="1">
    <citation type="journal article" date="2019" name="Microorganisms">
        <title>Paenibacillus lutrae sp. nov., A Chitinolytic Species Isolated from A River Otter in Castril Natural Park, Granada, Spain.</title>
        <authorList>
            <person name="Rodriguez M."/>
            <person name="Reina J.C."/>
            <person name="Bejar V."/>
            <person name="Llamas I."/>
        </authorList>
    </citation>
    <scope>NUCLEOTIDE SEQUENCE [LARGE SCALE GENOMIC DNA]</scope>
    <source>
        <strain evidence="1 2">N10</strain>
    </source>
</reference>
<dbReference type="SUPFAM" id="SSF89550">
    <property type="entry name" value="PHP domain-like"/>
    <property type="match status" value="1"/>
</dbReference>
<dbReference type="Proteomes" id="UP000490800">
    <property type="component" value="Unassembled WGS sequence"/>
</dbReference>
<dbReference type="InterPro" id="IPR016195">
    <property type="entry name" value="Pol/histidinol_Pase-like"/>
</dbReference>
<comment type="caution">
    <text evidence="1">The sequence shown here is derived from an EMBL/GenBank/DDBJ whole genome shotgun (WGS) entry which is preliminary data.</text>
</comment>
<dbReference type="RefSeq" id="WP_157332560.1">
    <property type="nucleotide sequence ID" value="NZ_RHLK01000001.1"/>
</dbReference>
<organism evidence="1 2">
    <name type="scientific">Paenibacillus lutrae</name>
    <dbReference type="NCBI Taxonomy" id="2078573"/>
    <lineage>
        <taxon>Bacteria</taxon>
        <taxon>Bacillati</taxon>
        <taxon>Bacillota</taxon>
        <taxon>Bacilli</taxon>
        <taxon>Bacillales</taxon>
        <taxon>Paenibacillaceae</taxon>
        <taxon>Paenibacillus</taxon>
    </lineage>
</organism>
<name>A0A7X3FEY4_9BACL</name>
<dbReference type="Gene3D" id="3.20.20.140">
    <property type="entry name" value="Metal-dependent hydrolases"/>
    <property type="match status" value="1"/>
</dbReference>
<dbReference type="Pfam" id="PF12228">
    <property type="entry name" value="DUF3604"/>
    <property type="match status" value="1"/>
</dbReference>
<proteinExistence type="predicted"/>
<evidence type="ECO:0000313" key="2">
    <source>
        <dbReference type="Proteomes" id="UP000490800"/>
    </source>
</evidence>
<dbReference type="InterPro" id="IPR022028">
    <property type="entry name" value="DUF3604"/>
</dbReference>
<evidence type="ECO:0000313" key="1">
    <source>
        <dbReference type="EMBL" id="MVO98407.1"/>
    </source>
</evidence>